<evidence type="ECO:0000256" key="1">
    <source>
        <dbReference type="SAM" id="Phobius"/>
    </source>
</evidence>
<keyword evidence="1" id="KW-0812">Transmembrane</keyword>
<protein>
    <recommendedName>
        <fullName evidence="4">Odorant receptor</fullName>
    </recommendedName>
</protein>
<name>A0A834MXH6_VESGE</name>
<evidence type="ECO:0000313" key="3">
    <source>
        <dbReference type="Proteomes" id="UP000617340"/>
    </source>
</evidence>
<evidence type="ECO:0008006" key="4">
    <source>
        <dbReference type="Google" id="ProtNLM"/>
    </source>
</evidence>
<sequence length="255" mass="29969">MLSRKLLNNHFLPVGALRSVIELKICLDAAKVRYTIMSRRSQTSFEQHFLFSNRLTALVINPNRSLNNQLFLFCAITIYLFPIIVHQMKLIFARIECDYLQLVDEKLFNIIQKYTKQSKRYTYIIVVFFSLYIISMTFPSILNVLLYIFGALDDTKLTLPFTNYDGLIVGPLYYNLLIYQLIGALILLTIGTSIYSSYLVCIQHACCQFSLIIVKIREQFKIDKKYTKMVWNSETLQNEHDWIIDIIKHYRNVTE</sequence>
<organism evidence="2 3">
    <name type="scientific">Vespula germanica</name>
    <name type="common">German yellow jacket</name>
    <name type="synonym">Paravespula germanica</name>
    <dbReference type="NCBI Taxonomy" id="30212"/>
    <lineage>
        <taxon>Eukaryota</taxon>
        <taxon>Metazoa</taxon>
        <taxon>Ecdysozoa</taxon>
        <taxon>Arthropoda</taxon>
        <taxon>Hexapoda</taxon>
        <taxon>Insecta</taxon>
        <taxon>Pterygota</taxon>
        <taxon>Neoptera</taxon>
        <taxon>Endopterygota</taxon>
        <taxon>Hymenoptera</taxon>
        <taxon>Apocrita</taxon>
        <taxon>Aculeata</taxon>
        <taxon>Vespoidea</taxon>
        <taxon>Vespidae</taxon>
        <taxon>Vespinae</taxon>
        <taxon>Vespula</taxon>
    </lineage>
</organism>
<accession>A0A834MXH6</accession>
<keyword evidence="1" id="KW-0472">Membrane</keyword>
<dbReference type="AlphaFoldDB" id="A0A834MXH6"/>
<feature type="transmembrane region" description="Helical" evidence="1">
    <location>
        <begin position="66"/>
        <end position="85"/>
    </location>
</feature>
<proteinExistence type="predicted"/>
<gene>
    <name evidence="2" type="ORF">HZH68_012699</name>
</gene>
<dbReference type="EMBL" id="JACSDZ010000013">
    <property type="protein sequence ID" value="KAF7388757.1"/>
    <property type="molecule type" value="Genomic_DNA"/>
</dbReference>
<feature type="transmembrane region" description="Helical" evidence="1">
    <location>
        <begin position="121"/>
        <end position="152"/>
    </location>
</feature>
<comment type="caution">
    <text evidence="2">The sequence shown here is derived from an EMBL/GenBank/DDBJ whole genome shotgun (WGS) entry which is preliminary data.</text>
</comment>
<dbReference type="Proteomes" id="UP000617340">
    <property type="component" value="Unassembled WGS sequence"/>
</dbReference>
<reference evidence="2" key="1">
    <citation type="journal article" date="2020" name="G3 (Bethesda)">
        <title>High-Quality Assemblies for Three Invasive Social Wasps from the &lt;i&gt;Vespula&lt;/i&gt; Genus.</title>
        <authorList>
            <person name="Harrop T.W.R."/>
            <person name="Guhlin J."/>
            <person name="McLaughlin G.M."/>
            <person name="Permina E."/>
            <person name="Stockwell P."/>
            <person name="Gilligan J."/>
            <person name="Le Lec M.F."/>
            <person name="Gruber M.A.M."/>
            <person name="Quinn O."/>
            <person name="Lovegrove M."/>
            <person name="Duncan E.J."/>
            <person name="Remnant E.J."/>
            <person name="Van Eeckhoven J."/>
            <person name="Graham B."/>
            <person name="Knapp R.A."/>
            <person name="Langford K.W."/>
            <person name="Kronenberg Z."/>
            <person name="Press M.O."/>
            <person name="Eacker S.M."/>
            <person name="Wilson-Rankin E.E."/>
            <person name="Purcell J."/>
            <person name="Lester P.J."/>
            <person name="Dearden P.K."/>
        </authorList>
    </citation>
    <scope>NUCLEOTIDE SEQUENCE</scope>
    <source>
        <strain evidence="2">Linc-1</strain>
    </source>
</reference>
<evidence type="ECO:0000313" key="2">
    <source>
        <dbReference type="EMBL" id="KAF7388757.1"/>
    </source>
</evidence>
<feature type="transmembrane region" description="Helical" evidence="1">
    <location>
        <begin position="172"/>
        <end position="195"/>
    </location>
</feature>
<keyword evidence="1" id="KW-1133">Transmembrane helix</keyword>
<keyword evidence="3" id="KW-1185">Reference proteome</keyword>